<protein>
    <recommendedName>
        <fullName evidence="1">DUF6378 domain-containing protein</fullName>
    </recommendedName>
</protein>
<dbReference type="KEGG" id="vg:1733791"/>
<name>Q7TDK0_9CAUD</name>
<keyword evidence="3" id="KW-1185">Reference proteome</keyword>
<organism evidence="2 3">
    <name type="scientific">Halophage HF1</name>
    <dbReference type="NCBI Taxonomy" id="2847106"/>
    <lineage>
        <taxon>Viruses</taxon>
        <taxon>Duplodnaviria</taxon>
        <taxon>Heunggongvirae</taxon>
        <taxon>Uroviricota</taxon>
        <taxon>Caudoviricetes</taxon>
        <taxon>Thumleimavirales</taxon>
        <taxon>Hafunaviridae</taxon>
        <taxon>Haloferacalesvirus</taxon>
        <taxon>Haloferacalesvirus moolapense</taxon>
        <taxon>Haloferacalesvirus HF1</taxon>
    </lineage>
</organism>
<dbReference type="Proteomes" id="UP000001309">
    <property type="component" value="Segment"/>
</dbReference>
<accession>Q7TDK0</accession>
<dbReference type="InterPro" id="IPR045958">
    <property type="entry name" value="DUF6378"/>
</dbReference>
<dbReference type="GeneID" id="1733791"/>
<dbReference type="Pfam" id="PF19905">
    <property type="entry name" value="DUF6378"/>
    <property type="match status" value="1"/>
</dbReference>
<sequence length="94" mass="10775">MDEVNSGRLMEEAQEIIEGRSETHGAPEDSFQRIAHYWNAYFLNSGFSDPNIRPADVAEMMALFKLARAQGGDYNEDDYRDRLGYVNLASNLRR</sequence>
<evidence type="ECO:0000313" key="3">
    <source>
        <dbReference type="Proteomes" id="UP000001309"/>
    </source>
</evidence>
<dbReference type="EMBL" id="AY190604">
    <property type="protein sequence ID" value="AAO61341.1"/>
    <property type="molecule type" value="Genomic_DNA"/>
</dbReference>
<proteinExistence type="predicted"/>
<dbReference type="RefSeq" id="NP_861630.1">
    <property type="nucleotide sequence ID" value="NC_004927.2"/>
</dbReference>
<feature type="domain" description="DUF6378" evidence="1">
    <location>
        <begin position="9"/>
        <end position="92"/>
    </location>
</feature>
<evidence type="ECO:0000313" key="2">
    <source>
        <dbReference type="EMBL" id="AAO61341.1"/>
    </source>
</evidence>
<evidence type="ECO:0000259" key="1">
    <source>
        <dbReference type="Pfam" id="PF19905"/>
    </source>
</evidence>
<reference evidence="2 3" key="1">
    <citation type="journal article" date="2004" name="J. Bacteriol.">
        <title>Haloviruses HF1 and HF2: evidence for a recent and large recombination event.</title>
        <authorList>
            <person name="Tang S.L."/>
            <person name="Nuttall S."/>
            <person name="Dyall-Smith M."/>
        </authorList>
    </citation>
    <scope>NUCLEOTIDE SEQUENCE [LARGE SCALE GENOMIC DNA]</scope>
</reference>
<gene>
    <name evidence="2" type="ORF">HfxHF1_310</name>
</gene>